<sequence length="193" mass="20092">MSVDSENSFLLPTPQDSRTSCIFQATEERDEAPGGGEESVLEMLSFSKFSDLETWLCMPSSLLLPGPLESTRTSSSSSSSSSSSHAPGLSSRPVSCSSSSLPTSDSRRSTYSEPAEGDAAFRSPDFLTLVKEMPSLATPPAPLLSSTPSSTGPGSVTSAADAQGGVNIRKRRRLAASPGGLHWNSAGSPQVFS</sequence>
<feature type="region of interest" description="Disordered" evidence="1">
    <location>
        <begin position="1"/>
        <end position="38"/>
    </location>
</feature>
<reference evidence="2 3" key="1">
    <citation type="submission" date="2019-04" db="EMBL/GenBank/DDBJ databases">
        <title>Chromosome genome assembly for Takifugu flavidus.</title>
        <authorList>
            <person name="Xiao S."/>
        </authorList>
    </citation>
    <scope>NUCLEOTIDE SEQUENCE [LARGE SCALE GENOMIC DNA]</scope>
    <source>
        <strain evidence="2">HTHZ2018</strain>
        <tissue evidence="2">Muscle</tissue>
    </source>
</reference>
<feature type="region of interest" description="Disordered" evidence="1">
    <location>
        <begin position="131"/>
        <end position="193"/>
    </location>
</feature>
<feature type="region of interest" description="Disordered" evidence="1">
    <location>
        <begin position="66"/>
        <end position="119"/>
    </location>
</feature>
<comment type="caution">
    <text evidence="2">The sequence shown here is derived from an EMBL/GenBank/DDBJ whole genome shotgun (WGS) entry which is preliminary data.</text>
</comment>
<keyword evidence="3" id="KW-1185">Reference proteome</keyword>
<evidence type="ECO:0000313" key="2">
    <source>
        <dbReference type="EMBL" id="TWW82018.1"/>
    </source>
</evidence>
<feature type="compositionally biased region" description="Low complexity" evidence="1">
    <location>
        <begin position="143"/>
        <end position="160"/>
    </location>
</feature>
<evidence type="ECO:0000256" key="1">
    <source>
        <dbReference type="SAM" id="MobiDB-lite"/>
    </source>
</evidence>
<proteinExistence type="predicted"/>
<dbReference type="AlphaFoldDB" id="A0A5C6PT75"/>
<protein>
    <submittedName>
        <fullName evidence="2">Uncharacterized protein</fullName>
    </submittedName>
</protein>
<accession>A0A5C6PT75</accession>
<gene>
    <name evidence="2" type="ORF">D4764_01G0018330</name>
</gene>
<dbReference type="Proteomes" id="UP000324091">
    <property type="component" value="Chromosome 1"/>
</dbReference>
<feature type="compositionally biased region" description="Low complexity" evidence="1">
    <location>
        <begin position="66"/>
        <end position="104"/>
    </location>
</feature>
<dbReference type="EMBL" id="RHFK02000001">
    <property type="protein sequence ID" value="TWW82018.1"/>
    <property type="molecule type" value="Genomic_DNA"/>
</dbReference>
<organism evidence="2 3">
    <name type="scientific">Takifugu flavidus</name>
    <name type="common">sansaifugu</name>
    <dbReference type="NCBI Taxonomy" id="433684"/>
    <lineage>
        <taxon>Eukaryota</taxon>
        <taxon>Metazoa</taxon>
        <taxon>Chordata</taxon>
        <taxon>Craniata</taxon>
        <taxon>Vertebrata</taxon>
        <taxon>Euteleostomi</taxon>
        <taxon>Actinopterygii</taxon>
        <taxon>Neopterygii</taxon>
        <taxon>Teleostei</taxon>
        <taxon>Neoteleostei</taxon>
        <taxon>Acanthomorphata</taxon>
        <taxon>Eupercaria</taxon>
        <taxon>Tetraodontiformes</taxon>
        <taxon>Tetradontoidea</taxon>
        <taxon>Tetraodontidae</taxon>
        <taxon>Takifugu</taxon>
    </lineage>
</organism>
<feature type="compositionally biased region" description="Polar residues" evidence="1">
    <location>
        <begin position="1"/>
        <end position="23"/>
    </location>
</feature>
<evidence type="ECO:0000313" key="3">
    <source>
        <dbReference type="Proteomes" id="UP000324091"/>
    </source>
</evidence>
<name>A0A5C6PT75_9TELE</name>